<dbReference type="PANTHER" id="PTHR13799:SF14">
    <property type="entry name" value="GTP CYCLOHYDROLASE 1 TYPE 2 HOMOLOG"/>
    <property type="match status" value="1"/>
</dbReference>
<feature type="binding site" evidence="4">
    <location>
        <position position="248"/>
    </location>
    <ligand>
        <name>a divalent metal cation</name>
        <dbReference type="ChEBI" id="CHEBI:60240"/>
        <label>1</label>
    </ligand>
</feature>
<evidence type="ECO:0000256" key="4">
    <source>
        <dbReference type="PIRSR" id="PIRSR602678-1"/>
    </source>
</evidence>
<sequence length="282" mass="32392">MRAIDLYNQLERDFITKNMRDDWARFMGELDEYLSPNFKERSMGLVCDFTNEINSVYSAVFPTKEILQSIIDDGATNAMLFLHHPSIWDIRRLKPFYQMDKELINKFKENKISIYNLHVPLDNFSEYSTSKTLADVLDIEIEKPFKEYCGTLSGVIGKTKCKSVEELHDRFSKALGHNTSLYLYGNNNIKDGRIAIVAGGGNNIATVSEMIENKVDVLITGISVNNKNYLEVHDLEQKNHINILGGTHYSTEKFACQKMCTYFERFGLVSTFIEGEPVYQDM</sequence>
<feature type="binding site" evidence="4">
    <location>
        <position position="252"/>
    </location>
    <ligand>
        <name>a divalent metal cation</name>
        <dbReference type="ChEBI" id="CHEBI:60240"/>
        <label>1</label>
    </ligand>
</feature>
<dbReference type="InterPro" id="IPR036069">
    <property type="entry name" value="DUF34/NIF3_sf"/>
</dbReference>
<dbReference type="GO" id="GO:0005737">
    <property type="term" value="C:cytoplasm"/>
    <property type="evidence" value="ECO:0007669"/>
    <property type="project" value="TreeGrafter"/>
</dbReference>
<evidence type="ECO:0000256" key="2">
    <source>
        <dbReference type="ARBA" id="ARBA00022112"/>
    </source>
</evidence>
<gene>
    <name evidence="5" type="ORF">E7215_11795</name>
</gene>
<evidence type="ECO:0000313" key="6">
    <source>
        <dbReference type="Proteomes" id="UP000768462"/>
    </source>
</evidence>
<feature type="binding site" evidence="4">
    <location>
        <position position="83"/>
    </location>
    <ligand>
        <name>a divalent metal cation</name>
        <dbReference type="ChEBI" id="CHEBI:60240"/>
        <label>1</label>
    </ligand>
</feature>
<keyword evidence="3 4" id="KW-0479">Metal-binding</keyword>
<organism evidence="5 6">
    <name type="scientific">Clostridium sulfidigenes</name>
    <dbReference type="NCBI Taxonomy" id="318464"/>
    <lineage>
        <taxon>Bacteria</taxon>
        <taxon>Bacillati</taxon>
        <taxon>Bacillota</taxon>
        <taxon>Clostridia</taxon>
        <taxon>Eubacteriales</taxon>
        <taxon>Clostridiaceae</taxon>
        <taxon>Clostridium</taxon>
    </lineage>
</organism>
<feature type="binding site" evidence="4">
    <location>
        <position position="122"/>
    </location>
    <ligand>
        <name>a divalent metal cation</name>
        <dbReference type="ChEBI" id="CHEBI:60240"/>
        <label>1</label>
    </ligand>
</feature>
<evidence type="ECO:0000256" key="3">
    <source>
        <dbReference type="ARBA" id="ARBA00022723"/>
    </source>
</evidence>
<name>A0A927ZUB3_9CLOT</name>
<dbReference type="EMBL" id="SVCM01000133">
    <property type="protein sequence ID" value="MBE6060838.1"/>
    <property type="molecule type" value="Genomic_DNA"/>
</dbReference>
<evidence type="ECO:0000256" key="1">
    <source>
        <dbReference type="ARBA" id="ARBA00006964"/>
    </source>
</evidence>
<dbReference type="Gene3D" id="3.40.1390.30">
    <property type="entry name" value="NIF3 (NGG1p interacting factor 3)-like"/>
    <property type="match status" value="2"/>
</dbReference>
<dbReference type="AlphaFoldDB" id="A0A927ZUB3"/>
<dbReference type="PANTHER" id="PTHR13799">
    <property type="entry name" value="NGG1 INTERACTING FACTOR 3"/>
    <property type="match status" value="1"/>
</dbReference>
<dbReference type="SUPFAM" id="SSF102705">
    <property type="entry name" value="NIF3 (NGG1p interacting factor 3)-like"/>
    <property type="match status" value="1"/>
</dbReference>
<dbReference type="GO" id="GO:0046872">
    <property type="term" value="F:metal ion binding"/>
    <property type="evidence" value="ECO:0007669"/>
    <property type="project" value="UniProtKB-KW"/>
</dbReference>
<evidence type="ECO:0000313" key="5">
    <source>
        <dbReference type="EMBL" id="MBE6060838.1"/>
    </source>
</evidence>
<reference evidence="5" key="1">
    <citation type="submission" date="2019-04" db="EMBL/GenBank/DDBJ databases">
        <title>Evolution of Biomass-Degrading Anaerobic Consortia Revealed by Metagenomics.</title>
        <authorList>
            <person name="Peng X."/>
        </authorList>
    </citation>
    <scope>NUCLEOTIDE SEQUENCE</scope>
    <source>
        <strain evidence="5">SIG254</strain>
    </source>
</reference>
<protein>
    <recommendedName>
        <fullName evidence="2">GTP cyclohydrolase 1 type 2 homolog</fullName>
    </recommendedName>
</protein>
<comment type="similarity">
    <text evidence="1">Belongs to the GTP cyclohydrolase I type 2/NIF3 family.</text>
</comment>
<proteinExistence type="inferred from homology"/>
<dbReference type="Pfam" id="PF01784">
    <property type="entry name" value="DUF34_NIF3"/>
    <property type="match status" value="1"/>
</dbReference>
<dbReference type="Proteomes" id="UP000768462">
    <property type="component" value="Unassembled WGS sequence"/>
</dbReference>
<feature type="binding site" evidence="4">
    <location>
        <position position="84"/>
    </location>
    <ligand>
        <name>a divalent metal cation</name>
        <dbReference type="ChEBI" id="CHEBI:60240"/>
        <label>1</label>
    </ligand>
</feature>
<dbReference type="InterPro" id="IPR002678">
    <property type="entry name" value="DUF34/NIF3"/>
</dbReference>
<comment type="caution">
    <text evidence="5">The sequence shown here is derived from an EMBL/GenBank/DDBJ whole genome shotgun (WGS) entry which is preliminary data.</text>
</comment>
<accession>A0A927ZUB3</accession>